<keyword evidence="3" id="KW-1185">Reference proteome</keyword>
<dbReference type="EMBL" id="BMDY01000013">
    <property type="protein sequence ID" value="GGB09810.1"/>
    <property type="molecule type" value="Genomic_DNA"/>
</dbReference>
<evidence type="ECO:0000313" key="2">
    <source>
        <dbReference type="EMBL" id="GGB09810.1"/>
    </source>
</evidence>
<sequence length="47" mass="5462">MDLWLDLLFGNSIGLMSIGVITCTIALMIFYSYYFIKKIRQSDDSHK</sequence>
<dbReference type="InterPro" id="IPR021494">
    <property type="entry name" value="DUF3149"/>
</dbReference>
<keyword evidence="1" id="KW-0812">Transmembrane</keyword>
<evidence type="ECO:0000256" key="1">
    <source>
        <dbReference type="SAM" id="Phobius"/>
    </source>
</evidence>
<accession>A0ABQ1I2F2</accession>
<evidence type="ECO:0000313" key="3">
    <source>
        <dbReference type="Proteomes" id="UP000651977"/>
    </source>
</evidence>
<keyword evidence="1" id="KW-0472">Membrane</keyword>
<organism evidence="2 3">
    <name type="scientific">Agarivorans gilvus</name>
    <dbReference type="NCBI Taxonomy" id="680279"/>
    <lineage>
        <taxon>Bacteria</taxon>
        <taxon>Pseudomonadati</taxon>
        <taxon>Pseudomonadota</taxon>
        <taxon>Gammaproteobacteria</taxon>
        <taxon>Alteromonadales</taxon>
        <taxon>Alteromonadaceae</taxon>
        <taxon>Agarivorans</taxon>
    </lineage>
</organism>
<keyword evidence="1" id="KW-1133">Transmembrane helix</keyword>
<comment type="caution">
    <text evidence="2">The sequence shown here is derived from an EMBL/GenBank/DDBJ whole genome shotgun (WGS) entry which is preliminary data.</text>
</comment>
<name>A0ABQ1I2F2_9ALTE</name>
<proteinExistence type="predicted"/>
<gene>
    <name evidence="2" type="ORF">GCM10007414_24000</name>
</gene>
<dbReference type="RefSeq" id="WP_083481716.1">
    <property type="nucleotide sequence ID" value="NZ_BMDY01000013.1"/>
</dbReference>
<reference evidence="3" key="1">
    <citation type="journal article" date="2019" name="Int. J. Syst. Evol. Microbiol.">
        <title>The Global Catalogue of Microorganisms (GCM) 10K type strain sequencing project: providing services to taxonomists for standard genome sequencing and annotation.</title>
        <authorList>
            <consortium name="The Broad Institute Genomics Platform"/>
            <consortium name="The Broad Institute Genome Sequencing Center for Infectious Disease"/>
            <person name="Wu L."/>
            <person name="Ma J."/>
        </authorList>
    </citation>
    <scope>NUCLEOTIDE SEQUENCE [LARGE SCALE GENOMIC DNA]</scope>
    <source>
        <strain evidence="3">CGMCC 1.10131</strain>
    </source>
</reference>
<dbReference type="Proteomes" id="UP000651977">
    <property type="component" value="Unassembled WGS sequence"/>
</dbReference>
<protein>
    <submittedName>
        <fullName evidence="2">Membrane protein</fullName>
    </submittedName>
</protein>
<feature type="transmembrane region" description="Helical" evidence="1">
    <location>
        <begin position="12"/>
        <end position="36"/>
    </location>
</feature>
<dbReference type="Pfam" id="PF11346">
    <property type="entry name" value="DUF3149"/>
    <property type="match status" value="1"/>
</dbReference>